<evidence type="ECO:0000256" key="10">
    <source>
        <dbReference type="ARBA" id="ARBA00053871"/>
    </source>
</evidence>
<dbReference type="InterPro" id="IPR006593">
    <property type="entry name" value="Cyt_b561/ferric_Rdtase_TM"/>
</dbReference>
<dbReference type="PANTHER" id="PTHR23130">
    <property type="entry name" value="CYTOCHROME B561 AND DOMON DOMAIN-CONTAINING PROTEIN"/>
    <property type="match status" value="1"/>
</dbReference>
<dbReference type="Gene3D" id="1.20.120.1770">
    <property type="match status" value="1"/>
</dbReference>
<name>A0ABD2U4N7_9SOLN</name>
<feature type="domain" description="DOMON" evidence="14">
    <location>
        <begin position="87"/>
        <end position="201"/>
    </location>
</feature>
<feature type="compositionally biased region" description="Polar residues" evidence="12">
    <location>
        <begin position="419"/>
        <end position="439"/>
    </location>
</feature>
<evidence type="ECO:0000256" key="8">
    <source>
        <dbReference type="ARBA" id="ARBA00022989"/>
    </source>
</evidence>
<dbReference type="Pfam" id="PF04526">
    <property type="entry name" value="DUF568"/>
    <property type="match status" value="1"/>
</dbReference>
<dbReference type="Pfam" id="PF03188">
    <property type="entry name" value="Cytochrom_B561"/>
    <property type="match status" value="1"/>
</dbReference>
<keyword evidence="7" id="KW-0249">Electron transport</keyword>
<keyword evidence="4 13" id="KW-0812">Transmembrane</keyword>
<sequence>FLDSIIPNPKKTNSCNILELAQVLEFEFLLNKKKQSTVMDKLLTASLFSSILILSLFSTSYGQNQNCSAFAFRNNQLFATCNALPLLNSVLHWSYHPDNHTVDLAYRHGGVPNTDWVAWGLNIDGTRMVGSQCLVAFRNSSGEIHAYTSPVSSYSTQLAEGALSFNVPRIGAEYSNNEFIIFATLELPAGRTSFNQAWQNGAVSGQALTAHVQSGDNMRSFGSIDFANGKLGGGGGSSVTSRQRRRNVHGVLNAVSWGVLMPMGAVFARYLKVFKAANPAWFYIHVACQTSAYIVGVAGWGTGLKLGSDSTGIEFTTHRNIGITLFCLGTLQVFALLLRPKPDHKYRLYWNIYHHAVGYAVISLAIANVFEGFDALNGQKNWKRAYTGLIIAIGAIAVLLEAFTWFIVIKRKKTDSNKHTQNGTNGTVNPYGNGTHQQA</sequence>
<dbReference type="InterPro" id="IPR045265">
    <property type="entry name" value="AIR12_DOMON"/>
</dbReference>
<feature type="non-terminal residue" evidence="16">
    <location>
        <position position="1"/>
    </location>
</feature>
<dbReference type="GO" id="GO:0046872">
    <property type="term" value="F:metal ion binding"/>
    <property type="evidence" value="ECO:0007669"/>
    <property type="project" value="UniProtKB-KW"/>
</dbReference>
<accession>A0ABD2U4N7</accession>
<dbReference type="InterPro" id="IPR005018">
    <property type="entry name" value="DOMON_domain"/>
</dbReference>
<evidence type="ECO:0000256" key="6">
    <source>
        <dbReference type="ARBA" id="ARBA00022729"/>
    </source>
</evidence>
<keyword evidence="5 11" id="KW-0479">Metal-binding</keyword>
<feature type="transmembrane region" description="Helical" evidence="13">
    <location>
        <begin position="350"/>
        <end position="370"/>
    </location>
</feature>
<evidence type="ECO:0008006" key="18">
    <source>
        <dbReference type="Google" id="ProtNLM"/>
    </source>
</evidence>
<organism evidence="16 17">
    <name type="scientific">Solanum stoloniferum</name>
    <dbReference type="NCBI Taxonomy" id="62892"/>
    <lineage>
        <taxon>Eukaryota</taxon>
        <taxon>Viridiplantae</taxon>
        <taxon>Streptophyta</taxon>
        <taxon>Embryophyta</taxon>
        <taxon>Tracheophyta</taxon>
        <taxon>Spermatophyta</taxon>
        <taxon>Magnoliopsida</taxon>
        <taxon>eudicotyledons</taxon>
        <taxon>Gunneridae</taxon>
        <taxon>Pentapetalae</taxon>
        <taxon>asterids</taxon>
        <taxon>lamiids</taxon>
        <taxon>Solanales</taxon>
        <taxon>Solanaceae</taxon>
        <taxon>Solanoideae</taxon>
        <taxon>Solaneae</taxon>
        <taxon>Solanum</taxon>
    </lineage>
</organism>
<dbReference type="CDD" id="cd08760">
    <property type="entry name" value="Cyt_b561_FRRS1_like"/>
    <property type="match status" value="1"/>
</dbReference>
<feature type="binding site" description="axial binding residue" evidence="11">
    <location>
        <position position="354"/>
    </location>
    <ligand>
        <name>heme b</name>
        <dbReference type="ChEBI" id="CHEBI:60344"/>
        <label>1</label>
    </ligand>
    <ligandPart>
        <name>Fe</name>
        <dbReference type="ChEBI" id="CHEBI:18248"/>
    </ligandPart>
</feature>
<dbReference type="InterPro" id="IPR017214">
    <property type="entry name" value="UCP037471"/>
</dbReference>
<comment type="caution">
    <text evidence="16">The sequence shown here is derived from an EMBL/GenBank/DDBJ whole genome shotgun (WGS) entry which is preliminary data.</text>
</comment>
<feature type="transmembrane region" description="Helical" evidence="13">
    <location>
        <begin position="385"/>
        <end position="408"/>
    </location>
</feature>
<comment type="subcellular location">
    <subcellularLocation>
        <location evidence="2">Membrane</location>
        <topology evidence="2">Multi-pass membrane protein</topology>
    </subcellularLocation>
</comment>
<keyword evidence="3" id="KW-0813">Transport</keyword>
<evidence type="ECO:0000256" key="4">
    <source>
        <dbReference type="ARBA" id="ARBA00022692"/>
    </source>
</evidence>
<keyword evidence="6" id="KW-0732">Signal</keyword>
<evidence type="ECO:0000256" key="3">
    <source>
        <dbReference type="ARBA" id="ARBA00022448"/>
    </source>
</evidence>
<dbReference type="GO" id="GO:0016020">
    <property type="term" value="C:membrane"/>
    <property type="evidence" value="ECO:0007669"/>
    <property type="project" value="UniProtKB-SubCell"/>
</dbReference>
<evidence type="ECO:0000256" key="7">
    <source>
        <dbReference type="ARBA" id="ARBA00022982"/>
    </source>
</evidence>
<comment type="function">
    <text evidence="10">May act as a catecholamine-responsive trans-membrane electron transporter.</text>
</comment>
<evidence type="ECO:0000256" key="11">
    <source>
        <dbReference type="PIRSR" id="PIRSR037471-1"/>
    </source>
</evidence>
<dbReference type="PANTHER" id="PTHR23130:SF172">
    <property type="entry name" value="CYTOCHROME B561 AND DOMON DOMAIN-CONTAINING PROTEIN"/>
    <property type="match status" value="1"/>
</dbReference>
<feature type="binding site" description="axial binding residue" evidence="11">
    <location>
        <position position="318"/>
    </location>
    <ligand>
        <name>heme b</name>
        <dbReference type="ChEBI" id="CHEBI:60344"/>
        <label>1</label>
    </ligand>
    <ligandPart>
        <name>Fe</name>
        <dbReference type="ChEBI" id="CHEBI:18248"/>
    </ligandPart>
</feature>
<feature type="transmembrane region" description="Helical" evidence="13">
    <location>
        <begin position="321"/>
        <end position="338"/>
    </location>
</feature>
<feature type="transmembrane region" description="Helical" evidence="13">
    <location>
        <begin position="250"/>
        <end position="268"/>
    </location>
</feature>
<keyword evidence="17" id="KW-1185">Reference proteome</keyword>
<evidence type="ECO:0000256" key="9">
    <source>
        <dbReference type="ARBA" id="ARBA00023136"/>
    </source>
</evidence>
<evidence type="ECO:0000256" key="1">
    <source>
        <dbReference type="ARBA" id="ARBA00001970"/>
    </source>
</evidence>
<evidence type="ECO:0000313" key="17">
    <source>
        <dbReference type="Proteomes" id="UP001627284"/>
    </source>
</evidence>
<dbReference type="FunFam" id="1.20.120.1770:FF:000007">
    <property type="entry name" value="Cytochrome b561 and DOMON domain-containing protein"/>
    <property type="match status" value="1"/>
</dbReference>
<dbReference type="PROSITE" id="PS50939">
    <property type="entry name" value="CYTOCHROME_B561"/>
    <property type="match status" value="1"/>
</dbReference>
<protein>
    <recommendedName>
        <fullName evidence="18">Cytochrome b561 and DOMON domain-containing protein</fullName>
    </recommendedName>
</protein>
<dbReference type="CDD" id="cd09629">
    <property type="entry name" value="DOMON_CIL1_like"/>
    <property type="match status" value="1"/>
</dbReference>
<feature type="transmembrane region" description="Helical" evidence="13">
    <location>
        <begin position="280"/>
        <end position="301"/>
    </location>
</feature>
<keyword evidence="9 13" id="KW-0472">Membrane</keyword>
<keyword evidence="8 13" id="KW-1133">Transmembrane helix</keyword>
<evidence type="ECO:0000256" key="2">
    <source>
        <dbReference type="ARBA" id="ARBA00004141"/>
    </source>
</evidence>
<evidence type="ECO:0000259" key="14">
    <source>
        <dbReference type="PROSITE" id="PS50836"/>
    </source>
</evidence>
<feature type="domain" description="Cytochrome b561" evidence="15">
    <location>
        <begin position="212"/>
        <end position="409"/>
    </location>
</feature>
<keyword evidence="11" id="KW-0408">Iron</keyword>
<feature type="region of interest" description="Disordered" evidence="12">
    <location>
        <begin position="416"/>
        <end position="439"/>
    </location>
</feature>
<evidence type="ECO:0000313" key="16">
    <source>
        <dbReference type="EMBL" id="KAL3363769.1"/>
    </source>
</evidence>
<feature type="binding site" description="axial binding residue" evidence="11">
    <location>
        <position position="249"/>
    </location>
    <ligand>
        <name>heme b</name>
        <dbReference type="ChEBI" id="CHEBI:60344"/>
        <label>1</label>
    </ligand>
    <ligandPart>
        <name>Fe</name>
        <dbReference type="ChEBI" id="CHEBI:18248"/>
    </ligandPart>
</feature>
<dbReference type="Proteomes" id="UP001627284">
    <property type="component" value="Unassembled WGS sequence"/>
</dbReference>
<dbReference type="PROSITE" id="PS50836">
    <property type="entry name" value="DOMON"/>
    <property type="match status" value="1"/>
</dbReference>
<gene>
    <name evidence="16" type="ORF">AABB24_012814</name>
</gene>
<evidence type="ECO:0000256" key="13">
    <source>
        <dbReference type="SAM" id="Phobius"/>
    </source>
</evidence>
<dbReference type="AlphaFoldDB" id="A0ABD2U4N7"/>
<proteinExistence type="predicted"/>
<comment type="cofactor">
    <cofactor evidence="1">
        <name>heme b</name>
        <dbReference type="ChEBI" id="CHEBI:60344"/>
    </cofactor>
</comment>
<dbReference type="PIRSF" id="PIRSF037471">
    <property type="entry name" value="UCP037471"/>
    <property type="match status" value="1"/>
</dbReference>
<dbReference type="EMBL" id="JBJKTR010000007">
    <property type="protein sequence ID" value="KAL3363769.1"/>
    <property type="molecule type" value="Genomic_DNA"/>
</dbReference>
<dbReference type="SMART" id="SM00665">
    <property type="entry name" value="B561"/>
    <property type="match status" value="1"/>
</dbReference>
<feature type="binding site" description="axial binding residue" evidence="11">
    <location>
        <position position="285"/>
    </location>
    <ligand>
        <name>heme b</name>
        <dbReference type="ChEBI" id="CHEBI:60344"/>
        <label>1</label>
    </ligand>
    <ligandPart>
        <name>Fe</name>
        <dbReference type="ChEBI" id="CHEBI:18248"/>
    </ligandPart>
</feature>
<evidence type="ECO:0000256" key="12">
    <source>
        <dbReference type="SAM" id="MobiDB-lite"/>
    </source>
</evidence>
<evidence type="ECO:0000259" key="15">
    <source>
        <dbReference type="PROSITE" id="PS50939"/>
    </source>
</evidence>
<reference evidence="16 17" key="1">
    <citation type="submission" date="2024-05" db="EMBL/GenBank/DDBJ databases">
        <title>De novo assembly of an allotetraploid wild potato.</title>
        <authorList>
            <person name="Hosaka A.J."/>
        </authorList>
    </citation>
    <scope>NUCLEOTIDE SEQUENCE [LARGE SCALE GENOMIC DNA]</scope>
    <source>
        <tissue evidence="16">Young leaves</tissue>
    </source>
</reference>
<evidence type="ECO:0000256" key="5">
    <source>
        <dbReference type="ARBA" id="ARBA00022723"/>
    </source>
</evidence>